<proteinExistence type="predicted"/>
<dbReference type="EMBL" id="AJYA01000033">
    <property type="protein sequence ID" value="EIM75120.1"/>
    <property type="molecule type" value="Genomic_DNA"/>
</dbReference>
<protein>
    <submittedName>
        <fullName evidence="2">Uncharacterized protein</fullName>
    </submittedName>
</protein>
<feature type="transmembrane region" description="Helical" evidence="1">
    <location>
        <begin position="77"/>
        <end position="94"/>
    </location>
</feature>
<organism evidence="2 3">
    <name type="scientific">Nitritalea halalkaliphila LW7</name>
    <dbReference type="NCBI Taxonomy" id="1189621"/>
    <lineage>
        <taxon>Bacteria</taxon>
        <taxon>Pseudomonadati</taxon>
        <taxon>Bacteroidota</taxon>
        <taxon>Cytophagia</taxon>
        <taxon>Cytophagales</taxon>
        <taxon>Cyclobacteriaceae</taxon>
        <taxon>Nitritalea</taxon>
    </lineage>
</organism>
<reference evidence="2 3" key="1">
    <citation type="submission" date="2012-05" db="EMBL/GenBank/DDBJ databases">
        <title>Genome sequence of Nitritalea halalkaliphila LW7.</title>
        <authorList>
            <person name="Jangir P.K."/>
            <person name="Singh A."/>
            <person name="Shivaji S."/>
            <person name="Sharma R."/>
        </authorList>
    </citation>
    <scope>NUCLEOTIDE SEQUENCE [LARGE SCALE GENOMIC DNA]</scope>
    <source>
        <strain evidence="2 3">LW7</strain>
    </source>
</reference>
<keyword evidence="3" id="KW-1185">Reference proteome</keyword>
<comment type="caution">
    <text evidence="2">The sequence shown here is derived from an EMBL/GenBank/DDBJ whole genome shotgun (WGS) entry which is preliminary data.</text>
</comment>
<dbReference type="Proteomes" id="UP000005551">
    <property type="component" value="Unassembled WGS sequence"/>
</dbReference>
<dbReference type="AlphaFoldDB" id="I5BZW8"/>
<sequence length="95" mass="10525">MKWNTKDEKELLRRSFLFGLSGISVSLLALVNVTLGLVALPMGVFFGVGTFLQLFGLSIAVMTMRKRKVSAESQEKAKQMILVLGVSLLFFILVM</sequence>
<evidence type="ECO:0000256" key="1">
    <source>
        <dbReference type="SAM" id="Phobius"/>
    </source>
</evidence>
<keyword evidence="1" id="KW-0472">Membrane</keyword>
<dbReference type="OrthoDB" id="839738at2"/>
<evidence type="ECO:0000313" key="2">
    <source>
        <dbReference type="EMBL" id="EIM75120.1"/>
    </source>
</evidence>
<feature type="transmembrane region" description="Helical" evidence="1">
    <location>
        <begin position="16"/>
        <end position="38"/>
    </location>
</feature>
<gene>
    <name evidence="2" type="ORF">A3SI_14154</name>
</gene>
<feature type="transmembrane region" description="Helical" evidence="1">
    <location>
        <begin position="44"/>
        <end position="65"/>
    </location>
</feature>
<keyword evidence="1" id="KW-1133">Transmembrane helix</keyword>
<accession>I5BZW8</accession>
<evidence type="ECO:0000313" key="3">
    <source>
        <dbReference type="Proteomes" id="UP000005551"/>
    </source>
</evidence>
<keyword evidence="1" id="KW-0812">Transmembrane</keyword>
<dbReference type="RefSeq" id="WP_009056049.1">
    <property type="nucleotide sequence ID" value="NZ_AJYA01000033.1"/>
</dbReference>
<name>I5BZW8_9BACT</name>